<feature type="compositionally biased region" description="Polar residues" evidence="1">
    <location>
        <begin position="1"/>
        <end position="12"/>
    </location>
</feature>
<keyword evidence="3" id="KW-1185">Reference proteome</keyword>
<name>A0AAD9I8Q8_9PEZI</name>
<feature type="region of interest" description="Disordered" evidence="1">
    <location>
        <begin position="1"/>
        <end position="49"/>
    </location>
</feature>
<reference evidence="2" key="1">
    <citation type="journal article" date="2023" name="Mol. Plant Microbe Interact.">
        <title>Elucidating the Obligate Nature and Biological Capacity of an Invasive Fungal Corn Pathogen.</title>
        <authorList>
            <person name="MacCready J.S."/>
            <person name="Roggenkamp E.M."/>
            <person name="Gdanetz K."/>
            <person name="Chilvers M.I."/>
        </authorList>
    </citation>
    <scope>NUCLEOTIDE SEQUENCE</scope>
    <source>
        <strain evidence="2">PM02</strain>
    </source>
</reference>
<evidence type="ECO:0000313" key="3">
    <source>
        <dbReference type="Proteomes" id="UP001217918"/>
    </source>
</evidence>
<gene>
    <name evidence="2" type="ORF">P8C59_007557</name>
</gene>
<dbReference type="Proteomes" id="UP001217918">
    <property type="component" value="Unassembled WGS sequence"/>
</dbReference>
<protein>
    <submittedName>
        <fullName evidence="2">Uncharacterized protein</fullName>
    </submittedName>
</protein>
<dbReference type="EMBL" id="JAQQPM010000006">
    <property type="protein sequence ID" value="KAK2073266.1"/>
    <property type="molecule type" value="Genomic_DNA"/>
</dbReference>
<accession>A0AAD9I8Q8</accession>
<proteinExistence type="predicted"/>
<organism evidence="2 3">
    <name type="scientific">Phyllachora maydis</name>
    <dbReference type="NCBI Taxonomy" id="1825666"/>
    <lineage>
        <taxon>Eukaryota</taxon>
        <taxon>Fungi</taxon>
        <taxon>Dikarya</taxon>
        <taxon>Ascomycota</taxon>
        <taxon>Pezizomycotina</taxon>
        <taxon>Sordariomycetes</taxon>
        <taxon>Sordariomycetidae</taxon>
        <taxon>Phyllachorales</taxon>
        <taxon>Phyllachoraceae</taxon>
        <taxon>Phyllachora</taxon>
    </lineage>
</organism>
<sequence>MDVNRSPHTPSKATGAEMSKLGSNRSRANTAAADSPGLRASKHASKSLQRATIVTDHLNNLDERDTKGVEYADSSIKELLKANSMRLEEINHKIEVTDIRNAARHTVLYNGVKDTFVLLKKIHQQLQVNDEPSNPEEILKKNQGNFEFALQQYMDALNESTTKEEAQQAAALCVQYSSNLFKHHLHF</sequence>
<comment type="caution">
    <text evidence="2">The sequence shown here is derived from an EMBL/GenBank/DDBJ whole genome shotgun (WGS) entry which is preliminary data.</text>
</comment>
<dbReference type="AlphaFoldDB" id="A0AAD9I8Q8"/>
<evidence type="ECO:0000256" key="1">
    <source>
        <dbReference type="SAM" id="MobiDB-lite"/>
    </source>
</evidence>
<evidence type="ECO:0000313" key="2">
    <source>
        <dbReference type="EMBL" id="KAK2073266.1"/>
    </source>
</evidence>